<protein>
    <submittedName>
        <fullName evidence="1">Uncharacterized protein</fullName>
    </submittedName>
</protein>
<reference evidence="1 2" key="1">
    <citation type="journal article" date="2011" name="Science">
        <title>The Selaginella genome identifies genetic changes associated with the evolution of vascular plants.</title>
        <authorList>
            <person name="Banks J.A."/>
            <person name="Nishiyama T."/>
            <person name="Hasebe M."/>
            <person name="Bowman J.L."/>
            <person name="Gribskov M."/>
            <person name="dePamphilis C."/>
            <person name="Albert V.A."/>
            <person name="Aono N."/>
            <person name="Aoyama T."/>
            <person name="Ambrose B.A."/>
            <person name="Ashton N.W."/>
            <person name="Axtell M.J."/>
            <person name="Barker E."/>
            <person name="Barker M.S."/>
            <person name="Bennetzen J.L."/>
            <person name="Bonawitz N.D."/>
            <person name="Chapple C."/>
            <person name="Cheng C."/>
            <person name="Correa L.G."/>
            <person name="Dacre M."/>
            <person name="DeBarry J."/>
            <person name="Dreyer I."/>
            <person name="Elias M."/>
            <person name="Engstrom E.M."/>
            <person name="Estelle M."/>
            <person name="Feng L."/>
            <person name="Finet C."/>
            <person name="Floyd S.K."/>
            <person name="Frommer W.B."/>
            <person name="Fujita T."/>
            <person name="Gramzow L."/>
            <person name="Gutensohn M."/>
            <person name="Harholt J."/>
            <person name="Hattori M."/>
            <person name="Heyl A."/>
            <person name="Hirai T."/>
            <person name="Hiwatashi Y."/>
            <person name="Ishikawa M."/>
            <person name="Iwata M."/>
            <person name="Karol K.G."/>
            <person name="Koehler B."/>
            <person name="Kolukisaoglu U."/>
            <person name="Kubo M."/>
            <person name="Kurata T."/>
            <person name="Lalonde S."/>
            <person name="Li K."/>
            <person name="Li Y."/>
            <person name="Litt A."/>
            <person name="Lyons E."/>
            <person name="Manning G."/>
            <person name="Maruyama T."/>
            <person name="Michael T.P."/>
            <person name="Mikami K."/>
            <person name="Miyazaki S."/>
            <person name="Morinaga S."/>
            <person name="Murata T."/>
            <person name="Mueller-Roeber B."/>
            <person name="Nelson D.R."/>
            <person name="Obara M."/>
            <person name="Oguri Y."/>
            <person name="Olmstead R.G."/>
            <person name="Onodera N."/>
            <person name="Petersen B.L."/>
            <person name="Pils B."/>
            <person name="Prigge M."/>
            <person name="Rensing S.A."/>
            <person name="Riano-Pachon D.M."/>
            <person name="Roberts A.W."/>
            <person name="Sato Y."/>
            <person name="Scheller H.V."/>
            <person name="Schulz B."/>
            <person name="Schulz C."/>
            <person name="Shakirov E.V."/>
            <person name="Shibagaki N."/>
            <person name="Shinohara N."/>
            <person name="Shippen D.E."/>
            <person name="Soerensen I."/>
            <person name="Sotooka R."/>
            <person name="Sugimoto N."/>
            <person name="Sugita M."/>
            <person name="Sumikawa N."/>
            <person name="Tanurdzic M."/>
            <person name="Theissen G."/>
            <person name="Ulvskov P."/>
            <person name="Wakazuki S."/>
            <person name="Weng J.K."/>
            <person name="Willats W.W."/>
            <person name="Wipf D."/>
            <person name="Wolf P.G."/>
            <person name="Yang L."/>
            <person name="Zimmer A.D."/>
            <person name="Zhu Q."/>
            <person name="Mitros T."/>
            <person name="Hellsten U."/>
            <person name="Loque D."/>
            <person name="Otillar R."/>
            <person name="Salamov A."/>
            <person name="Schmutz J."/>
            <person name="Shapiro H."/>
            <person name="Lindquist E."/>
            <person name="Lucas S."/>
            <person name="Rokhsar D."/>
            <person name="Grigoriev I.V."/>
        </authorList>
    </citation>
    <scope>NUCLEOTIDE SEQUENCE [LARGE SCALE GENOMIC DNA]</scope>
</reference>
<name>D8RDH4_SELML</name>
<dbReference type="InParanoid" id="D8RDH4"/>
<sequence length="148" mass="15750">MQGFSSSSPASFEKTCHRALLQRATQLYIQASRTSPGNTSWIPTNPTVALMAEILSSLTSYGPGAYRQALSVLKGFSSSSPASFGKMCHRGSQVLLQLPLEKCGTQGDATTCYAALHPSLKDVTGQYFVDSNKSNCSTSSYGPSPRSL</sequence>
<evidence type="ECO:0000313" key="2">
    <source>
        <dbReference type="Proteomes" id="UP000001514"/>
    </source>
</evidence>
<dbReference type="EMBL" id="GL377576">
    <property type="protein sequence ID" value="EFJ29746.1"/>
    <property type="molecule type" value="Genomic_DNA"/>
</dbReference>
<dbReference type="HOGENOM" id="CLU_1761922_0_0_1"/>
<dbReference type="Gramene" id="EFJ29746">
    <property type="protein sequence ID" value="EFJ29746"/>
    <property type="gene ID" value="SELMODRAFT_409622"/>
</dbReference>
<evidence type="ECO:0000313" key="1">
    <source>
        <dbReference type="EMBL" id="EFJ29746.1"/>
    </source>
</evidence>
<dbReference type="AlphaFoldDB" id="D8RDH4"/>
<dbReference type="KEGG" id="smo:SELMODRAFT_409622"/>
<keyword evidence="2" id="KW-1185">Reference proteome</keyword>
<proteinExistence type="predicted"/>
<organism evidence="2">
    <name type="scientific">Selaginella moellendorffii</name>
    <name type="common">Spikemoss</name>
    <dbReference type="NCBI Taxonomy" id="88036"/>
    <lineage>
        <taxon>Eukaryota</taxon>
        <taxon>Viridiplantae</taxon>
        <taxon>Streptophyta</taxon>
        <taxon>Embryophyta</taxon>
        <taxon>Tracheophyta</taxon>
        <taxon>Lycopodiopsida</taxon>
        <taxon>Selaginellales</taxon>
        <taxon>Selaginellaceae</taxon>
        <taxon>Selaginella</taxon>
    </lineage>
</organism>
<dbReference type="Proteomes" id="UP000001514">
    <property type="component" value="Unassembled WGS sequence"/>
</dbReference>
<accession>D8RDH4</accession>
<gene>
    <name evidence="1" type="ORF">SELMODRAFT_409622</name>
</gene>